<evidence type="ECO:0000313" key="2">
    <source>
        <dbReference type="EMBL" id="AOA58723.1"/>
    </source>
</evidence>
<feature type="compositionally biased region" description="Low complexity" evidence="1">
    <location>
        <begin position="76"/>
        <end position="93"/>
    </location>
</feature>
<feature type="compositionally biased region" description="Polar residues" evidence="1">
    <location>
        <begin position="94"/>
        <end position="113"/>
    </location>
</feature>
<accession>A0A1B2M127</accession>
<evidence type="ECO:0000313" key="3">
    <source>
        <dbReference type="Proteomes" id="UP000093391"/>
    </source>
</evidence>
<dbReference type="OrthoDB" id="6712402at2"/>
<dbReference type="EMBL" id="CP016895">
    <property type="protein sequence ID" value="AOA58723.1"/>
    <property type="molecule type" value="Genomic_DNA"/>
</dbReference>
<feature type="compositionally biased region" description="Polar residues" evidence="1">
    <location>
        <begin position="65"/>
        <end position="74"/>
    </location>
</feature>
<dbReference type="AlphaFoldDB" id="A0A1B2M127"/>
<proteinExistence type="predicted"/>
<keyword evidence="3" id="KW-1185">Reference proteome</keyword>
<feature type="region of interest" description="Disordered" evidence="1">
    <location>
        <begin position="1"/>
        <end position="126"/>
    </location>
</feature>
<protein>
    <submittedName>
        <fullName evidence="2">Uncharacterized protein</fullName>
    </submittedName>
</protein>
<feature type="compositionally biased region" description="Polar residues" evidence="1">
    <location>
        <begin position="26"/>
        <end position="42"/>
    </location>
</feature>
<dbReference type="KEGG" id="ala:BFG52_10415"/>
<dbReference type="Proteomes" id="UP000093391">
    <property type="component" value="Chromosome"/>
</dbReference>
<gene>
    <name evidence="2" type="ORF">BFG52_10415</name>
</gene>
<evidence type="ECO:0000256" key="1">
    <source>
        <dbReference type="SAM" id="MobiDB-lite"/>
    </source>
</evidence>
<reference evidence="2 3" key="1">
    <citation type="submission" date="2016-08" db="EMBL/GenBank/DDBJ databases">
        <authorList>
            <person name="Seilhamer J.J."/>
        </authorList>
    </citation>
    <scope>NUCLEOTIDE SEQUENCE [LARGE SCALE GENOMIC DNA]</scope>
    <source>
        <strain evidence="2 3">BRTC-1</strain>
    </source>
</reference>
<feature type="compositionally biased region" description="Basic and acidic residues" evidence="1">
    <location>
        <begin position="9"/>
        <end position="25"/>
    </location>
</feature>
<sequence>MSGLIRKGGFRERANRSRRYQHSENHQTQLAAQHYQPQSNAFATDLSAIAPATTDLLPHCRSENSLRQNGQPENGQPENDQSQSSQSENRSNNHLSPNPMQTPALQPTASSALEGTPHIQPKPNRK</sequence>
<organism evidence="2 3">
    <name type="scientific">Acinetobacter larvae</name>
    <dbReference type="NCBI Taxonomy" id="1789224"/>
    <lineage>
        <taxon>Bacteria</taxon>
        <taxon>Pseudomonadati</taxon>
        <taxon>Pseudomonadota</taxon>
        <taxon>Gammaproteobacteria</taxon>
        <taxon>Moraxellales</taxon>
        <taxon>Moraxellaceae</taxon>
        <taxon>Acinetobacter</taxon>
    </lineage>
</organism>
<name>A0A1B2M127_9GAMM</name>